<organism evidence="3 4">
    <name type="scientific">Rariglobus hedericola</name>
    <dbReference type="NCBI Taxonomy" id="2597822"/>
    <lineage>
        <taxon>Bacteria</taxon>
        <taxon>Pseudomonadati</taxon>
        <taxon>Verrucomicrobiota</taxon>
        <taxon>Opitutia</taxon>
        <taxon>Opitutales</taxon>
        <taxon>Opitutaceae</taxon>
        <taxon>Rariglobus</taxon>
    </lineage>
</organism>
<accession>A0A556QS52</accession>
<keyword evidence="1" id="KW-0732">Signal</keyword>
<comment type="caution">
    <text evidence="3">The sequence shown here is derived from an EMBL/GenBank/DDBJ whole genome shotgun (WGS) entry which is preliminary data.</text>
</comment>
<dbReference type="Proteomes" id="UP000315648">
    <property type="component" value="Unassembled WGS sequence"/>
</dbReference>
<feature type="chain" id="PRO_5021755628" description="PA14 domain-containing protein" evidence="1">
    <location>
        <begin position="41"/>
        <end position="279"/>
    </location>
</feature>
<dbReference type="OrthoDB" id="184151at2"/>
<dbReference type="RefSeq" id="WP_144230009.1">
    <property type="nucleotide sequence ID" value="NZ_VMBG01000001.1"/>
</dbReference>
<dbReference type="EMBL" id="VMBG01000001">
    <property type="protein sequence ID" value="TSJ79468.1"/>
    <property type="molecule type" value="Genomic_DNA"/>
</dbReference>
<dbReference type="AlphaFoldDB" id="A0A556QS52"/>
<dbReference type="PROSITE" id="PS51820">
    <property type="entry name" value="PA14"/>
    <property type="match status" value="1"/>
</dbReference>
<reference evidence="3 4" key="1">
    <citation type="submission" date="2019-07" db="EMBL/GenBank/DDBJ databases">
        <title>Description of 53C-WASEF.</title>
        <authorList>
            <person name="Pitt A."/>
            <person name="Hahn M.W."/>
        </authorList>
    </citation>
    <scope>NUCLEOTIDE SEQUENCE [LARGE SCALE GENOMIC DNA]</scope>
    <source>
        <strain evidence="3 4">53C-WASEF</strain>
    </source>
</reference>
<feature type="signal peptide" evidence="1">
    <location>
        <begin position="1"/>
        <end position="40"/>
    </location>
</feature>
<dbReference type="SUPFAM" id="SSF56988">
    <property type="entry name" value="Anthrax protective antigen"/>
    <property type="match status" value="1"/>
</dbReference>
<evidence type="ECO:0000256" key="1">
    <source>
        <dbReference type="SAM" id="SignalP"/>
    </source>
</evidence>
<dbReference type="InterPro" id="IPR037524">
    <property type="entry name" value="PA14/GLEYA"/>
</dbReference>
<evidence type="ECO:0000259" key="2">
    <source>
        <dbReference type="PROSITE" id="PS51820"/>
    </source>
</evidence>
<protein>
    <recommendedName>
        <fullName evidence="2">PA14 domain-containing protein</fullName>
    </recommendedName>
</protein>
<proteinExistence type="predicted"/>
<sequence>MSTVTVSTIRTRLPRQGHTTLAAFALCLAAVPFFTPAAFAQSEAAFGSSERKGATLIGIFYDLKQTQQREPIPEFARRYTPSLDEFLVSGFDEALLNRYFRAALPLYTTQLAVPMMSASGAPKAFGVENVVKPSYWVIHYKGQIAPPTDGTYRFVGNFDDLLVVAINRKVVLDGSRPDTKFARLGWKEPADKGPRVAANELSKYGDWVVLKAGQPVDIDILIGERPGGQFHGLLLYEKKGETYPPAPNGRAALPLFQLAEKPTPNNQILTDRPPWKCFN</sequence>
<evidence type="ECO:0000313" key="4">
    <source>
        <dbReference type="Proteomes" id="UP000315648"/>
    </source>
</evidence>
<keyword evidence="4" id="KW-1185">Reference proteome</keyword>
<evidence type="ECO:0000313" key="3">
    <source>
        <dbReference type="EMBL" id="TSJ79468.1"/>
    </source>
</evidence>
<gene>
    <name evidence="3" type="ORF">FPL22_09325</name>
</gene>
<feature type="domain" description="PA14" evidence="2">
    <location>
        <begin position="90"/>
        <end position="250"/>
    </location>
</feature>
<name>A0A556QS52_9BACT</name>